<evidence type="ECO:0000259" key="11">
    <source>
        <dbReference type="Pfam" id="PF05193"/>
    </source>
</evidence>
<evidence type="ECO:0000259" key="12">
    <source>
        <dbReference type="Pfam" id="PF16187"/>
    </source>
</evidence>
<dbReference type="EC" id="3.4.24.56" evidence="14"/>
<keyword evidence="6" id="KW-0862">Zinc</keyword>
<dbReference type="AlphaFoldDB" id="A0A086JGS1"/>
<dbReference type="Gene3D" id="3.30.830.10">
    <property type="entry name" value="Metalloenzyme, LuxS/M16 peptidase-like"/>
    <property type="match status" value="4"/>
</dbReference>
<evidence type="ECO:0000259" key="10">
    <source>
        <dbReference type="Pfam" id="PF00675"/>
    </source>
</evidence>
<organism evidence="14 15">
    <name type="scientific">Toxoplasma gondii GAB2-2007-GAL-DOM2</name>
    <dbReference type="NCBI Taxonomy" id="1130820"/>
    <lineage>
        <taxon>Eukaryota</taxon>
        <taxon>Sar</taxon>
        <taxon>Alveolata</taxon>
        <taxon>Apicomplexa</taxon>
        <taxon>Conoidasida</taxon>
        <taxon>Coccidia</taxon>
        <taxon>Eucoccidiorida</taxon>
        <taxon>Eimeriorina</taxon>
        <taxon>Sarcocystidae</taxon>
        <taxon>Toxoplasma</taxon>
    </lineage>
</organism>
<comment type="similarity">
    <text evidence="2 8">Belongs to the peptidase M16 family.</text>
</comment>
<dbReference type="VEuPathDB" id="ToxoDB:TGDOM2_257010"/>
<feature type="domain" description="Peptidase M16 C-terminal" evidence="11">
    <location>
        <begin position="213"/>
        <end position="393"/>
    </location>
</feature>
<keyword evidence="7" id="KW-0482">Metalloprotease</keyword>
<dbReference type="InterPro" id="IPR001431">
    <property type="entry name" value="Pept_M16_Zn_BS"/>
</dbReference>
<evidence type="ECO:0000256" key="2">
    <source>
        <dbReference type="ARBA" id="ARBA00007261"/>
    </source>
</evidence>
<dbReference type="Proteomes" id="UP000028837">
    <property type="component" value="Unassembled WGS sequence"/>
</dbReference>
<protein>
    <submittedName>
        <fullName evidence="14">Sporozoite developmental protein</fullName>
        <ecNumber evidence="14">3.4.24.56</ecNumber>
    </submittedName>
</protein>
<gene>
    <name evidence="14" type="ORF">TGDOM2_257010</name>
</gene>
<evidence type="ECO:0000256" key="8">
    <source>
        <dbReference type="RuleBase" id="RU004447"/>
    </source>
</evidence>
<dbReference type="FunFam" id="3.30.830.10:FF:000012">
    <property type="entry name" value="Protease 3"/>
    <property type="match status" value="1"/>
</dbReference>
<evidence type="ECO:0000256" key="4">
    <source>
        <dbReference type="ARBA" id="ARBA00022723"/>
    </source>
</evidence>
<dbReference type="PANTHER" id="PTHR43690:SF18">
    <property type="entry name" value="INSULIN-DEGRADING ENZYME-RELATED"/>
    <property type="match status" value="1"/>
</dbReference>
<dbReference type="GO" id="GO:0004222">
    <property type="term" value="F:metalloendopeptidase activity"/>
    <property type="evidence" value="ECO:0007669"/>
    <property type="project" value="UniProtKB-EC"/>
</dbReference>
<dbReference type="Pfam" id="PF16187">
    <property type="entry name" value="Peptidase_M16_M"/>
    <property type="match status" value="1"/>
</dbReference>
<dbReference type="GO" id="GO:0006508">
    <property type="term" value="P:proteolysis"/>
    <property type="evidence" value="ECO:0007669"/>
    <property type="project" value="UniProtKB-KW"/>
</dbReference>
<dbReference type="InterPro" id="IPR032632">
    <property type="entry name" value="Peptidase_M16_M"/>
</dbReference>
<proteinExistence type="inferred from homology"/>
<comment type="cofactor">
    <cofactor evidence="1">
        <name>Zn(2+)</name>
        <dbReference type="ChEBI" id="CHEBI:29105"/>
    </cofactor>
</comment>
<dbReference type="Pfam" id="PF05193">
    <property type="entry name" value="Peptidase_M16_C"/>
    <property type="match status" value="1"/>
</dbReference>
<feature type="domain" description="Peptidase M16 N-terminal" evidence="10">
    <location>
        <begin position="52"/>
        <end position="178"/>
    </location>
</feature>
<evidence type="ECO:0000256" key="1">
    <source>
        <dbReference type="ARBA" id="ARBA00001947"/>
    </source>
</evidence>
<evidence type="ECO:0000256" key="5">
    <source>
        <dbReference type="ARBA" id="ARBA00022801"/>
    </source>
</evidence>
<comment type="caution">
    <text evidence="14">The sequence shown here is derived from an EMBL/GenBank/DDBJ whole genome shotgun (WGS) entry which is preliminary data.</text>
</comment>
<feature type="domain" description="Coenzyme PQQ synthesis protein F-like C-terminal lobe" evidence="13">
    <location>
        <begin position="797"/>
        <end position="896"/>
    </location>
</feature>
<feature type="signal peptide" evidence="9">
    <location>
        <begin position="1"/>
        <end position="27"/>
    </location>
</feature>
<dbReference type="InterPro" id="IPR050626">
    <property type="entry name" value="Peptidase_M16"/>
</dbReference>
<keyword evidence="4" id="KW-0479">Metal-binding</keyword>
<dbReference type="PROSITE" id="PS00143">
    <property type="entry name" value="INSULINASE"/>
    <property type="match status" value="1"/>
</dbReference>
<evidence type="ECO:0000259" key="13">
    <source>
        <dbReference type="Pfam" id="PF22456"/>
    </source>
</evidence>
<keyword evidence="3" id="KW-0645">Protease</keyword>
<dbReference type="Pfam" id="PF00675">
    <property type="entry name" value="Peptidase_M16"/>
    <property type="match status" value="1"/>
</dbReference>
<dbReference type="SUPFAM" id="SSF63411">
    <property type="entry name" value="LuxS/MPP-like metallohydrolase"/>
    <property type="match status" value="4"/>
</dbReference>
<dbReference type="PANTHER" id="PTHR43690">
    <property type="entry name" value="NARDILYSIN"/>
    <property type="match status" value="1"/>
</dbReference>
<accession>A0A086JGS1</accession>
<sequence>MCRFSKMIKKLLLVLCSCVLAVGCVCGEVLKPGADYRDFHHFQLPNGMQCLAIHHPKTTEGAYSVAVNTGSLYDPEDLPGLAHFLEHMLFLGTSKHPEPESYDKFMSERGGQNNAYTDEEKTVFFNQVSDKYLEDALDRFSQFFKSPLFNPEYEEREAHAVDSEHQKNVPNDEERTWFTIRSLGKGPLSRFATGNLETLNTAPKRKGINVVRRLEDFHKKYYCASNMAVVIMSPRSLVEQETLLRESFEDVTSGNPNFLGFDQCPGVDYDRTPPFDLSNTGKFIHLQSVGGESSLWVAFSLPPTITSYKKQPTGILTYLFEYSGDGSLSKRLRTMGLADEVSVVADRTSVSTLFAVKVDLTSKGASERGAVLEEVFSYINLLKNEGVDSKTISSISEQSLVDFHTSQPDPPAMNEVARLAHNLLTYEPYHVLAGDSLLVDPDAQFVNQLLDKMTSDHAIIAFADPQFKRSNDSFDVEPFYGIEYKITNLPKEQRRRLETVTPSPGAYKIPPALKHVPRPEDLHLLPALGGMSIPELLGDSNTSGGHAVWWQGQGTLPVPRVHANIKARTQRSRTNMASRTQATLLMAALAEQLDEETVDLKQCGISHSVGVSGDGLFLAFAAYTPKQLRQVMAVVASKIQDPQVEQDRFDRIKQRMIEELEDSASQVAYEHAIAAASVLLRNDANSRKDLLRLLKSSSTSLNETLKTFRDLKAVHADAFIMGNIDKADANSVVQSFLQDSGFIQIPMKDAAQSLVVDQRAPIEALIANPIPKDVNHATVVQYQLGVPSIEERVNLAVLGQMINRRLFDRLRTEEQLGYIVGARSYIDSSVESLRCVLEGSRKHPDEIADLIDKELWKMNDHLQSISDGELDHWKESARAELEKPTETFYEEFGRSWGQIANHGHCFNKRDLELIYLNTEFNRKQLSRTYTKLLEPSRRLVVKLVASLQPAQEVTLIGQESLLDERRESLAHKRSKGQKHRKGLTLENLDEETVSQFHNAAGFYPQVTVCELSPRMLLRLEEEM</sequence>
<dbReference type="InterPro" id="IPR007863">
    <property type="entry name" value="Peptidase_M16_C"/>
</dbReference>
<reference evidence="14 15" key="1">
    <citation type="submission" date="2014-02" db="EMBL/GenBank/DDBJ databases">
        <authorList>
            <person name="Sibley D."/>
            <person name="Venepally P."/>
            <person name="Karamycheva S."/>
            <person name="Hadjithomas M."/>
            <person name="Khan A."/>
            <person name="Brunk B."/>
            <person name="Roos D."/>
            <person name="Caler E."/>
            <person name="Lorenzi H."/>
        </authorList>
    </citation>
    <scope>NUCLEOTIDE SEQUENCE [LARGE SCALE GENOMIC DNA]</scope>
    <source>
        <strain evidence="14 15">GAB2-2007-GAL-DOM2</strain>
    </source>
</reference>
<dbReference type="PROSITE" id="PS51257">
    <property type="entry name" value="PROKAR_LIPOPROTEIN"/>
    <property type="match status" value="1"/>
</dbReference>
<evidence type="ECO:0000256" key="9">
    <source>
        <dbReference type="SAM" id="SignalP"/>
    </source>
</evidence>
<evidence type="ECO:0000256" key="6">
    <source>
        <dbReference type="ARBA" id="ARBA00022833"/>
    </source>
</evidence>
<dbReference type="Pfam" id="PF22456">
    <property type="entry name" value="PqqF-like_C_4"/>
    <property type="match status" value="1"/>
</dbReference>
<dbReference type="GO" id="GO:0046872">
    <property type="term" value="F:metal ion binding"/>
    <property type="evidence" value="ECO:0007669"/>
    <property type="project" value="UniProtKB-KW"/>
</dbReference>
<dbReference type="GO" id="GO:0005737">
    <property type="term" value="C:cytoplasm"/>
    <property type="evidence" value="ECO:0007669"/>
    <property type="project" value="UniProtKB-ARBA"/>
</dbReference>
<dbReference type="InterPro" id="IPR011765">
    <property type="entry name" value="Pept_M16_N"/>
</dbReference>
<dbReference type="InterPro" id="IPR011249">
    <property type="entry name" value="Metalloenz_LuxS/M16"/>
</dbReference>
<dbReference type="InterPro" id="IPR054734">
    <property type="entry name" value="PqqF-like_C_4"/>
</dbReference>
<feature type="domain" description="Peptidase M16 middle/third" evidence="12">
    <location>
        <begin position="410"/>
        <end position="691"/>
    </location>
</feature>
<evidence type="ECO:0000256" key="3">
    <source>
        <dbReference type="ARBA" id="ARBA00022670"/>
    </source>
</evidence>
<keyword evidence="9" id="KW-0732">Signal</keyword>
<evidence type="ECO:0000313" key="14">
    <source>
        <dbReference type="EMBL" id="KFG31339.1"/>
    </source>
</evidence>
<evidence type="ECO:0000256" key="7">
    <source>
        <dbReference type="ARBA" id="ARBA00023049"/>
    </source>
</evidence>
<dbReference type="EMBL" id="AHZU02001535">
    <property type="protein sequence ID" value="KFG31339.1"/>
    <property type="molecule type" value="Genomic_DNA"/>
</dbReference>
<name>A0A086JGS1_TOXGO</name>
<feature type="chain" id="PRO_5001808278" evidence="9">
    <location>
        <begin position="28"/>
        <end position="1023"/>
    </location>
</feature>
<keyword evidence="5 14" id="KW-0378">Hydrolase</keyword>
<evidence type="ECO:0000313" key="15">
    <source>
        <dbReference type="Proteomes" id="UP000028837"/>
    </source>
</evidence>
<dbReference type="OrthoDB" id="952271at2759"/>